<dbReference type="AlphaFoldDB" id="A0A8T0IUH0"/>
<organism evidence="1 2">
    <name type="scientific">Ceratodon purpureus</name>
    <name type="common">Fire moss</name>
    <name type="synonym">Dicranum purpureum</name>
    <dbReference type="NCBI Taxonomy" id="3225"/>
    <lineage>
        <taxon>Eukaryota</taxon>
        <taxon>Viridiplantae</taxon>
        <taxon>Streptophyta</taxon>
        <taxon>Embryophyta</taxon>
        <taxon>Bryophyta</taxon>
        <taxon>Bryophytina</taxon>
        <taxon>Bryopsida</taxon>
        <taxon>Dicranidae</taxon>
        <taxon>Pseudoditrichales</taxon>
        <taxon>Ditrichaceae</taxon>
        <taxon>Ceratodon</taxon>
    </lineage>
</organism>
<gene>
    <name evidence="1" type="ORF">KC19_2G082100</name>
</gene>
<reference evidence="1" key="1">
    <citation type="submission" date="2020-06" db="EMBL/GenBank/DDBJ databases">
        <title>WGS assembly of Ceratodon purpureus strain R40.</title>
        <authorList>
            <person name="Carey S.B."/>
            <person name="Jenkins J."/>
            <person name="Shu S."/>
            <person name="Lovell J.T."/>
            <person name="Sreedasyam A."/>
            <person name="Maumus F."/>
            <person name="Tiley G.P."/>
            <person name="Fernandez-Pozo N."/>
            <person name="Barry K."/>
            <person name="Chen C."/>
            <person name="Wang M."/>
            <person name="Lipzen A."/>
            <person name="Daum C."/>
            <person name="Saski C.A."/>
            <person name="Payton A.C."/>
            <person name="Mcbreen J.C."/>
            <person name="Conrad R.E."/>
            <person name="Kollar L.M."/>
            <person name="Olsson S."/>
            <person name="Huttunen S."/>
            <person name="Landis J.B."/>
            <person name="Wickett N.J."/>
            <person name="Johnson M.G."/>
            <person name="Rensing S.A."/>
            <person name="Grimwood J."/>
            <person name="Schmutz J."/>
            <person name="Mcdaniel S.F."/>
        </authorList>
    </citation>
    <scope>NUCLEOTIDE SEQUENCE</scope>
    <source>
        <strain evidence="1">R40</strain>
    </source>
</reference>
<accession>A0A8T0IUH0</accession>
<name>A0A8T0IUH0_CERPU</name>
<evidence type="ECO:0000313" key="2">
    <source>
        <dbReference type="Proteomes" id="UP000822688"/>
    </source>
</evidence>
<dbReference type="Proteomes" id="UP000822688">
    <property type="component" value="Chromosome 2"/>
</dbReference>
<dbReference type="EMBL" id="CM026422">
    <property type="protein sequence ID" value="KAG0586318.1"/>
    <property type="molecule type" value="Genomic_DNA"/>
</dbReference>
<sequence>MENIAFVLRLAKSCLHLEDVALVFVWVLLKWRLLIPGDPLIPEYVVSFHLSFSISHAELSAVGSWDFPTLLSYSVSMRLMKQVAWVRADAGMVHRFYCCLVQYRQPMCCRRAWA</sequence>
<protein>
    <submittedName>
        <fullName evidence="1">Uncharacterized protein</fullName>
    </submittedName>
</protein>
<keyword evidence="2" id="KW-1185">Reference proteome</keyword>
<comment type="caution">
    <text evidence="1">The sequence shown here is derived from an EMBL/GenBank/DDBJ whole genome shotgun (WGS) entry which is preliminary data.</text>
</comment>
<evidence type="ECO:0000313" key="1">
    <source>
        <dbReference type="EMBL" id="KAG0586318.1"/>
    </source>
</evidence>
<proteinExistence type="predicted"/>